<evidence type="ECO:0000259" key="1">
    <source>
        <dbReference type="Pfam" id="PF07969"/>
    </source>
</evidence>
<dbReference type="InterPro" id="IPR033932">
    <property type="entry name" value="YtcJ-like"/>
</dbReference>
<dbReference type="Pfam" id="PF07969">
    <property type="entry name" value="Amidohydro_3"/>
    <property type="match status" value="1"/>
</dbReference>
<feature type="domain" description="Amidohydrolase 3" evidence="1">
    <location>
        <begin position="53"/>
        <end position="533"/>
    </location>
</feature>
<organism evidence="2 3">
    <name type="scientific">Fusarium austroafricanum</name>
    <dbReference type="NCBI Taxonomy" id="2364996"/>
    <lineage>
        <taxon>Eukaryota</taxon>
        <taxon>Fungi</taxon>
        <taxon>Dikarya</taxon>
        <taxon>Ascomycota</taxon>
        <taxon>Pezizomycotina</taxon>
        <taxon>Sordariomycetes</taxon>
        <taxon>Hypocreomycetidae</taxon>
        <taxon>Hypocreales</taxon>
        <taxon>Nectriaceae</taxon>
        <taxon>Fusarium</taxon>
        <taxon>Fusarium concolor species complex</taxon>
    </lineage>
</organism>
<keyword evidence="2" id="KW-0378">Hydrolase</keyword>
<evidence type="ECO:0000313" key="2">
    <source>
        <dbReference type="EMBL" id="KAF4440339.1"/>
    </source>
</evidence>
<sequence length="535" mass="59002">MVKTLFVNGRILSKTETGLNGTAQFSDSMLIQGDKIVAVGSRDDITQDISNAEVRDLNQRVVLPSFIDGHMHLLLLGQSLRKLDLSRCQSLEDIRECIRKYAAKNRDTPTILCKGWRHYMTPDGVTAAMLNDLDPRPIFIDAGSLHSCWCNTAALEELQVADMQDPAGGKIYRDADGKPSGLLDEGAMMSIIWPFQAKSSPKHERIEAIRAAVQEYNAAGYTGAVEMAMDEEAWDALVTLHKTTPLSLRIAAYWLIKPTANLEENSKQVRRAIELSKQYNSTTSPDLRLVGIKVITDGIIDACTAYLSEPYATAGNPPPIWEPKYLEPVVKEADAGGLQVALHAIGDGAVRMAIDAIEKHATPGRRHRIEHLELVSPEDAKRLGKLGLTASIQPIHADPTALTTWPELLGEERYQRAFAYREFADAGAFMAIGTDSPTSPWSPMHNFHVAINRQSSKNPENLMVVHEHFRLGMCETFVAGTEGAARSVFAEDRVGSLAAGKLADFIVVDMQWDPKTLLKAEVKETWFGGSRVFNK</sequence>
<dbReference type="PANTHER" id="PTHR22642:SF20">
    <property type="entry name" value="AMIDOHYDROLASE 3 DOMAIN-CONTAINING PROTEIN"/>
    <property type="match status" value="1"/>
</dbReference>
<dbReference type="AlphaFoldDB" id="A0A8H4NJI7"/>
<dbReference type="SUPFAM" id="SSF51556">
    <property type="entry name" value="Metallo-dependent hydrolases"/>
    <property type="match status" value="1"/>
</dbReference>
<dbReference type="SUPFAM" id="SSF51338">
    <property type="entry name" value="Composite domain of metallo-dependent hydrolases"/>
    <property type="match status" value="1"/>
</dbReference>
<dbReference type="EMBL" id="JAADJG010000661">
    <property type="protein sequence ID" value="KAF4440339.1"/>
    <property type="molecule type" value="Genomic_DNA"/>
</dbReference>
<proteinExistence type="predicted"/>
<keyword evidence="3" id="KW-1185">Reference proteome</keyword>
<reference evidence="2" key="1">
    <citation type="submission" date="2020-01" db="EMBL/GenBank/DDBJ databases">
        <title>Identification and distribution of gene clusters putatively required for synthesis of sphingolipid metabolism inhibitors in phylogenetically diverse species of the filamentous fungus Fusarium.</title>
        <authorList>
            <person name="Kim H.-S."/>
            <person name="Busman M."/>
            <person name="Brown D.W."/>
            <person name="Divon H."/>
            <person name="Uhlig S."/>
            <person name="Proctor R.H."/>
        </authorList>
    </citation>
    <scope>NUCLEOTIDE SEQUENCE</scope>
    <source>
        <strain evidence="2">NRRL 53441</strain>
    </source>
</reference>
<accession>A0A8H4NJI7</accession>
<dbReference type="Gene3D" id="3.10.310.70">
    <property type="match status" value="1"/>
</dbReference>
<comment type="caution">
    <text evidence="2">The sequence shown here is derived from an EMBL/GenBank/DDBJ whole genome shotgun (WGS) entry which is preliminary data.</text>
</comment>
<dbReference type="Proteomes" id="UP000605986">
    <property type="component" value="Unassembled WGS sequence"/>
</dbReference>
<dbReference type="CDD" id="cd01300">
    <property type="entry name" value="YtcJ_like"/>
    <property type="match status" value="1"/>
</dbReference>
<dbReference type="Gene3D" id="3.20.20.140">
    <property type="entry name" value="Metal-dependent hydrolases"/>
    <property type="match status" value="1"/>
</dbReference>
<name>A0A8H4NJI7_9HYPO</name>
<dbReference type="GO" id="GO:0016810">
    <property type="term" value="F:hydrolase activity, acting on carbon-nitrogen (but not peptide) bonds"/>
    <property type="evidence" value="ECO:0007669"/>
    <property type="project" value="InterPro"/>
</dbReference>
<gene>
    <name evidence="2" type="ORF">F53441_12287</name>
</gene>
<dbReference type="Gene3D" id="2.30.40.10">
    <property type="entry name" value="Urease, subunit C, domain 1"/>
    <property type="match status" value="1"/>
</dbReference>
<dbReference type="PANTHER" id="PTHR22642">
    <property type="entry name" value="IMIDAZOLONEPROPIONASE"/>
    <property type="match status" value="1"/>
</dbReference>
<evidence type="ECO:0000313" key="3">
    <source>
        <dbReference type="Proteomes" id="UP000605986"/>
    </source>
</evidence>
<dbReference type="InterPro" id="IPR013108">
    <property type="entry name" value="Amidohydro_3"/>
</dbReference>
<dbReference type="InterPro" id="IPR032466">
    <property type="entry name" value="Metal_Hydrolase"/>
</dbReference>
<protein>
    <submittedName>
        <fullName evidence="2">Amidohydrolase ytcJ-like</fullName>
    </submittedName>
</protein>
<dbReference type="OrthoDB" id="3501663at2759"/>
<dbReference type="InterPro" id="IPR011059">
    <property type="entry name" value="Metal-dep_hydrolase_composite"/>
</dbReference>